<sequence length="427" mass="50696">MKKVGDDKFVIQNIERELTINYFDKRYWIVYIEFLKEKSHWKWLLDVYSRYCRLFIDDLEMRKQYQNEIENIEKTKFDVKTWKIDLIKIENDFGSAESALKLMKNYFGKHLEGNLEVKLKLTESESDVENLTGLVFPEYAIDETGFSPFRTTIAVSFEIKTNQIFGLPSNLIYSILQKCNPIQLQKFHSSSKQLYLMTNIRICHRCEFNDFETTVSFEQSLFISINDYDIQIGNAKKLYLTNSLLIYSQNKNRNLLTEFIPKIYKCTVRFLTLQSLDIKINDFDCLVQNVEKLLFIDSTVVSNGKYLSITEIIDRMPKVSYMNFLINGTLNFNHEDSEFQSHNEKLTKINYLHIRTIHEVEDPLKICSFIWKNAAPNSHFYIELETTQEYVENLDDLMKIEFNKWIPENEKPCIIIRNEITLNQIQI</sequence>
<organism evidence="1 2">
    <name type="scientific">Panagrolaimus sp. ES5</name>
    <dbReference type="NCBI Taxonomy" id="591445"/>
    <lineage>
        <taxon>Eukaryota</taxon>
        <taxon>Metazoa</taxon>
        <taxon>Ecdysozoa</taxon>
        <taxon>Nematoda</taxon>
        <taxon>Chromadorea</taxon>
        <taxon>Rhabditida</taxon>
        <taxon>Tylenchina</taxon>
        <taxon>Panagrolaimomorpha</taxon>
        <taxon>Panagrolaimoidea</taxon>
        <taxon>Panagrolaimidae</taxon>
        <taxon>Panagrolaimus</taxon>
    </lineage>
</organism>
<name>A0AC34GXD6_9BILA</name>
<dbReference type="Proteomes" id="UP000887579">
    <property type="component" value="Unplaced"/>
</dbReference>
<accession>A0AC34GXD6</accession>
<evidence type="ECO:0000313" key="1">
    <source>
        <dbReference type="Proteomes" id="UP000887579"/>
    </source>
</evidence>
<reference evidence="2" key="1">
    <citation type="submission" date="2022-11" db="UniProtKB">
        <authorList>
            <consortium name="WormBaseParasite"/>
        </authorList>
    </citation>
    <scope>IDENTIFICATION</scope>
</reference>
<dbReference type="WBParaSite" id="ES5_v2.g9522.t1">
    <property type="protein sequence ID" value="ES5_v2.g9522.t1"/>
    <property type="gene ID" value="ES5_v2.g9522"/>
</dbReference>
<proteinExistence type="predicted"/>
<protein>
    <submittedName>
        <fullName evidence="2">F-box domain-containing protein</fullName>
    </submittedName>
</protein>
<evidence type="ECO:0000313" key="2">
    <source>
        <dbReference type="WBParaSite" id="ES5_v2.g9522.t1"/>
    </source>
</evidence>